<dbReference type="PANTHER" id="PTHR45737">
    <property type="entry name" value="VON WILLEBRAND FACTOR A DOMAIN-CONTAINING PROTEIN 5A"/>
    <property type="match status" value="1"/>
</dbReference>
<evidence type="ECO:0000313" key="3">
    <source>
        <dbReference type="Proteomes" id="UP001194580"/>
    </source>
</evidence>
<dbReference type="AlphaFoldDB" id="A0AAD4D0F1"/>
<keyword evidence="3" id="KW-1185">Reference proteome</keyword>
<feature type="region of interest" description="Disordered" evidence="1">
    <location>
        <begin position="216"/>
        <end position="237"/>
    </location>
</feature>
<feature type="region of interest" description="Disordered" evidence="1">
    <location>
        <begin position="115"/>
        <end position="142"/>
    </location>
</feature>
<comment type="caution">
    <text evidence="2">The sequence shown here is derived from an EMBL/GenBank/DDBJ whole genome shotgun (WGS) entry which is preliminary data.</text>
</comment>
<evidence type="ECO:0000256" key="1">
    <source>
        <dbReference type="SAM" id="MobiDB-lite"/>
    </source>
</evidence>
<protein>
    <submittedName>
        <fullName evidence="2">Uncharacterized protein</fullName>
    </submittedName>
</protein>
<reference evidence="2" key="1">
    <citation type="journal article" date="2020" name="Fungal Divers.">
        <title>Resolving the Mortierellaceae phylogeny through synthesis of multi-gene phylogenetics and phylogenomics.</title>
        <authorList>
            <person name="Vandepol N."/>
            <person name="Liber J."/>
            <person name="Desiro A."/>
            <person name="Na H."/>
            <person name="Kennedy M."/>
            <person name="Barry K."/>
            <person name="Grigoriev I.V."/>
            <person name="Miller A.N."/>
            <person name="O'Donnell K."/>
            <person name="Stajich J.E."/>
            <person name="Bonito G."/>
        </authorList>
    </citation>
    <scope>NUCLEOTIDE SEQUENCE</scope>
    <source>
        <strain evidence="2">NRRL 28262</strain>
    </source>
</reference>
<dbReference type="EMBL" id="JAAAIL010003420">
    <property type="protein sequence ID" value="KAG0250669.1"/>
    <property type="molecule type" value="Genomic_DNA"/>
</dbReference>
<sequence length="347" mass="36331">STLQYNSFAYDFPSPQRASAVPPTGNLIVQQRQMSRRAAPISTKTEFAFAPRPTFTHPPPPPPASPVAYPKTLQPGTKYPAGPTLLALKPMLSNFSSTGQSLPAYGGNTAVAAPLSRQRAPGPDNTSDGSSAGQQQPDLNMLSAFPLGSDATVVDYSSKAWNSPDPQPKSADTLLSLPAQLPTFGGLGSAVPSSQSAFGGFGSTASASTQPTFGGFGSTAPSAQSKKRGFGSPARDIDDGQLPPLETLIDLQTFSGFWEATSELATVVGISLKLLKTEGAALGYNTDEELRILATALAISYFENTLTKDCDSWELVVDKAKGWLLAALQGNQDNLDELFAKAAGLFP</sequence>
<gene>
    <name evidence="2" type="ORF">BGZ95_007132</name>
</gene>
<proteinExistence type="predicted"/>
<name>A0AAD4D0F1_9FUNG</name>
<feature type="compositionally biased region" description="Polar residues" evidence="1">
    <location>
        <begin position="124"/>
        <end position="138"/>
    </location>
</feature>
<accession>A0AAD4D0F1</accession>
<feature type="non-terminal residue" evidence="2">
    <location>
        <position position="347"/>
    </location>
</feature>
<dbReference type="Proteomes" id="UP001194580">
    <property type="component" value="Unassembled WGS sequence"/>
</dbReference>
<organism evidence="2 3">
    <name type="scientific">Linnemannia exigua</name>
    <dbReference type="NCBI Taxonomy" id="604196"/>
    <lineage>
        <taxon>Eukaryota</taxon>
        <taxon>Fungi</taxon>
        <taxon>Fungi incertae sedis</taxon>
        <taxon>Mucoromycota</taxon>
        <taxon>Mortierellomycotina</taxon>
        <taxon>Mortierellomycetes</taxon>
        <taxon>Mortierellales</taxon>
        <taxon>Mortierellaceae</taxon>
        <taxon>Linnemannia</taxon>
    </lineage>
</organism>
<dbReference type="PANTHER" id="PTHR45737:SF6">
    <property type="entry name" value="VON WILLEBRAND FACTOR A DOMAIN-CONTAINING PROTEIN 5A"/>
    <property type="match status" value="1"/>
</dbReference>
<evidence type="ECO:0000313" key="2">
    <source>
        <dbReference type="EMBL" id="KAG0250669.1"/>
    </source>
</evidence>